<dbReference type="RefSeq" id="WP_386809318.1">
    <property type="nucleotide sequence ID" value="NZ_JBHTMV010000004.1"/>
</dbReference>
<sequence>MDNKLVQFTIFVSIFLTMAQNKEWFVSWFNTKYYHILYKHRDDTEAQEFMQNLVKLLKFKKDDLLLDLGCGKGRHSIFLNSLGYNIVGADLSKNSIQFAKKFENERLQFVEHDMRNPFKNKYNAVLNLFTSFGFFEDDNEDIAILKNIKNSLLPNGIAVIDFMNAEKVIANLVAKEVQTIDGITFHISRYVDNGFIVKEINFEADGEQHTYFEKVKSLNLEKINSYVSSVGFKIKHIFGNYQLADFDASNSDRLILVLE</sequence>
<dbReference type="Pfam" id="PF13649">
    <property type="entry name" value="Methyltransf_25"/>
    <property type="match status" value="1"/>
</dbReference>
<evidence type="ECO:0000313" key="3">
    <source>
        <dbReference type="EMBL" id="MFD1294126.1"/>
    </source>
</evidence>
<dbReference type="InterPro" id="IPR029063">
    <property type="entry name" value="SAM-dependent_MTases_sf"/>
</dbReference>
<feature type="domain" description="Methyltransferase" evidence="2">
    <location>
        <begin position="66"/>
        <end position="156"/>
    </location>
</feature>
<dbReference type="SUPFAM" id="SSF53335">
    <property type="entry name" value="S-adenosyl-L-methionine-dependent methyltransferases"/>
    <property type="match status" value="1"/>
</dbReference>
<dbReference type="EC" id="2.1.1.-" evidence="3"/>
<dbReference type="GO" id="GO:0008168">
    <property type="term" value="F:methyltransferase activity"/>
    <property type="evidence" value="ECO:0007669"/>
    <property type="project" value="UniProtKB-KW"/>
</dbReference>
<dbReference type="InterPro" id="IPR041698">
    <property type="entry name" value="Methyltransf_25"/>
</dbReference>
<gene>
    <name evidence="3" type="ORF">ACFQ5N_09795</name>
</gene>
<evidence type="ECO:0000313" key="4">
    <source>
        <dbReference type="Proteomes" id="UP001597241"/>
    </source>
</evidence>
<keyword evidence="1 3" id="KW-0808">Transferase</keyword>
<dbReference type="Proteomes" id="UP001597241">
    <property type="component" value="Unassembled WGS sequence"/>
</dbReference>
<keyword evidence="4" id="KW-1185">Reference proteome</keyword>
<name>A0ABW3WS47_9FLAO</name>
<proteinExistence type="predicted"/>
<evidence type="ECO:0000259" key="2">
    <source>
        <dbReference type="Pfam" id="PF13649"/>
    </source>
</evidence>
<dbReference type="PANTHER" id="PTHR43861">
    <property type="entry name" value="TRANS-ACONITATE 2-METHYLTRANSFERASE-RELATED"/>
    <property type="match status" value="1"/>
</dbReference>
<protein>
    <submittedName>
        <fullName evidence="3">SAM-dependent methyltransferase</fullName>
        <ecNumber evidence="3">2.1.1.-</ecNumber>
    </submittedName>
</protein>
<dbReference type="CDD" id="cd02440">
    <property type="entry name" value="AdoMet_MTases"/>
    <property type="match status" value="1"/>
</dbReference>
<dbReference type="Gene3D" id="2.20.25.110">
    <property type="entry name" value="S-adenosyl-L-methionine-dependent methyltransferases"/>
    <property type="match status" value="1"/>
</dbReference>
<evidence type="ECO:0000256" key="1">
    <source>
        <dbReference type="ARBA" id="ARBA00022679"/>
    </source>
</evidence>
<dbReference type="GO" id="GO:0032259">
    <property type="term" value="P:methylation"/>
    <property type="evidence" value="ECO:0007669"/>
    <property type="project" value="UniProtKB-KW"/>
</dbReference>
<accession>A0ABW3WS47</accession>
<keyword evidence="3" id="KW-0489">Methyltransferase</keyword>
<dbReference type="EMBL" id="JBHTMV010000004">
    <property type="protein sequence ID" value="MFD1294126.1"/>
    <property type="molecule type" value="Genomic_DNA"/>
</dbReference>
<dbReference type="Gene3D" id="3.40.50.150">
    <property type="entry name" value="Vaccinia Virus protein VP39"/>
    <property type="match status" value="1"/>
</dbReference>
<comment type="caution">
    <text evidence="3">The sequence shown here is derived from an EMBL/GenBank/DDBJ whole genome shotgun (WGS) entry which is preliminary data.</text>
</comment>
<organism evidence="3 4">
    <name type="scientific">Lutibacter holmesii</name>
    <dbReference type="NCBI Taxonomy" id="1137985"/>
    <lineage>
        <taxon>Bacteria</taxon>
        <taxon>Pseudomonadati</taxon>
        <taxon>Bacteroidota</taxon>
        <taxon>Flavobacteriia</taxon>
        <taxon>Flavobacteriales</taxon>
        <taxon>Flavobacteriaceae</taxon>
        <taxon>Lutibacter</taxon>
    </lineage>
</organism>
<reference evidence="4" key="1">
    <citation type="journal article" date="2019" name="Int. J. Syst. Evol. Microbiol.">
        <title>The Global Catalogue of Microorganisms (GCM) 10K type strain sequencing project: providing services to taxonomists for standard genome sequencing and annotation.</title>
        <authorList>
            <consortium name="The Broad Institute Genomics Platform"/>
            <consortium name="The Broad Institute Genome Sequencing Center for Infectious Disease"/>
            <person name="Wu L."/>
            <person name="Ma J."/>
        </authorList>
    </citation>
    <scope>NUCLEOTIDE SEQUENCE [LARGE SCALE GENOMIC DNA]</scope>
    <source>
        <strain evidence="4">CCUG 62221</strain>
    </source>
</reference>